<keyword evidence="1" id="KW-0812">Transmembrane</keyword>
<keyword evidence="1" id="KW-1133">Transmembrane helix</keyword>
<evidence type="ECO:0000256" key="1">
    <source>
        <dbReference type="SAM" id="Phobius"/>
    </source>
</evidence>
<reference evidence="3 4" key="1">
    <citation type="submission" date="2019-02" db="EMBL/GenBank/DDBJ databases">
        <title>Complete Genome Sequence and Methylome Analysis of free living Spirochaetas.</title>
        <authorList>
            <person name="Fomenkov A."/>
            <person name="Dubinina G."/>
            <person name="Leshcheva N."/>
            <person name="Mikheeva N."/>
            <person name="Grabovich M."/>
            <person name="Vincze T."/>
            <person name="Roberts R.J."/>
        </authorList>
    </citation>
    <scope>NUCLEOTIDE SEQUENCE [LARGE SCALE GENOMIC DNA]</scope>
    <source>
        <strain evidence="3 4">K2</strain>
    </source>
</reference>
<evidence type="ECO:0000259" key="2">
    <source>
        <dbReference type="Pfam" id="PF07331"/>
    </source>
</evidence>
<feature type="transmembrane region" description="Helical" evidence="1">
    <location>
        <begin position="12"/>
        <end position="31"/>
    </location>
</feature>
<dbReference type="RefSeq" id="WP_149487254.1">
    <property type="nucleotide sequence ID" value="NZ_CP036150.1"/>
</dbReference>
<proteinExistence type="predicted"/>
<feature type="transmembrane region" description="Helical" evidence="1">
    <location>
        <begin position="133"/>
        <end position="155"/>
    </location>
</feature>
<evidence type="ECO:0000313" key="3">
    <source>
        <dbReference type="EMBL" id="QEN09180.1"/>
    </source>
</evidence>
<sequence length="161" mass="18142">MNNEKDMTGDIIMGFLLIISGIAIVVVALGMKVFRNFLDAPGFFPLMLGCVFVLLGAALSFPALKKVGLSTLKDTFSKSNLSKFFKDDKTLRVTILLALMFVYVYFLIGWLNFTVATFLYLFFTMLYIKSTKWWMVIIISIVASVTISVVFKYGFRIPLPS</sequence>
<dbReference type="AlphaFoldDB" id="A0A5C1QQD2"/>
<name>A0A5C1QQD2_9SPIO</name>
<organism evidence="3 4">
    <name type="scientific">Oceanispirochaeta crateris</name>
    <dbReference type="NCBI Taxonomy" id="2518645"/>
    <lineage>
        <taxon>Bacteria</taxon>
        <taxon>Pseudomonadati</taxon>
        <taxon>Spirochaetota</taxon>
        <taxon>Spirochaetia</taxon>
        <taxon>Spirochaetales</taxon>
        <taxon>Spirochaetaceae</taxon>
        <taxon>Oceanispirochaeta</taxon>
    </lineage>
</organism>
<feature type="domain" description="DUF1468" evidence="2">
    <location>
        <begin position="13"/>
        <end position="160"/>
    </location>
</feature>
<dbReference type="EMBL" id="CP036150">
    <property type="protein sequence ID" value="QEN09180.1"/>
    <property type="molecule type" value="Genomic_DNA"/>
</dbReference>
<keyword evidence="1" id="KW-0472">Membrane</keyword>
<feature type="transmembrane region" description="Helical" evidence="1">
    <location>
        <begin position="43"/>
        <end position="64"/>
    </location>
</feature>
<dbReference type="Proteomes" id="UP000324209">
    <property type="component" value="Chromosome"/>
</dbReference>
<accession>A0A5C1QQD2</accession>
<dbReference type="OrthoDB" id="5186924at2"/>
<gene>
    <name evidence="3" type="ORF">EXM22_14775</name>
</gene>
<dbReference type="Pfam" id="PF07331">
    <property type="entry name" value="TctB"/>
    <property type="match status" value="1"/>
</dbReference>
<dbReference type="InterPro" id="IPR009936">
    <property type="entry name" value="DUF1468"/>
</dbReference>
<dbReference type="KEGG" id="ock:EXM22_14775"/>
<protein>
    <submittedName>
        <fullName evidence="3">Tripartite tricarboxylate transporter TctB family protein</fullName>
    </submittedName>
</protein>
<keyword evidence="4" id="KW-1185">Reference proteome</keyword>
<evidence type="ECO:0000313" key="4">
    <source>
        <dbReference type="Proteomes" id="UP000324209"/>
    </source>
</evidence>
<feature type="transmembrane region" description="Helical" evidence="1">
    <location>
        <begin position="93"/>
        <end position="121"/>
    </location>
</feature>